<dbReference type="PROSITE" id="PS00678">
    <property type="entry name" value="WD_REPEATS_1"/>
    <property type="match status" value="1"/>
</dbReference>
<evidence type="ECO:0000256" key="1">
    <source>
        <dbReference type="ARBA" id="ARBA00022490"/>
    </source>
</evidence>
<name>A0A8H6UW87_9EURO</name>
<feature type="repeat" description="WD" evidence="8">
    <location>
        <begin position="76"/>
        <end position="117"/>
    </location>
</feature>
<evidence type="ECO:0000256" key="3">
    <source>
        <dbReference type="ARBA" id="ARBA00022574"/>
    </source>
</evidence>
<dbReference type="Pfam" id="PF24805">
    <property type="entry name" value="EIF3I"/>
    <property type="match status" value="1"/>
</dbReference>
<dbReference type="Proteomes" id="UP000641853">
    <property type="component" value="Unassembled WGS sequence"/>
</dbReference>
<dbReference type="InterPro" id="IPR015943">
    <property type="entry name" value="WD40/YVTN_repeat-like_dom_sf"/>
</dbReference>
<keyword evidence="5 7" id="KW-0648">Protein biosynthesis</keyword>
<dbReference type="EMBL" id="JACBAE010001302">
    <property type="protein sequence ID" value="KAF7166514.1"/>
    <property type="molecule type" value="Genomic_DNA"/>
</dbReference>
<dbReference type="Proteomes" id="UP000654922">
    <property type="component" value="Unassembled WGS sequence"/>
</dbReference>
<dbReference type="PANTHER" id="PTHR19877">
    <property type="entry name" value="EUKARYOTIC TRANSLATION INITIATION FACTOR 3 SUBUNIT I"/>
    <property type="match status" value="1"/>
</dbReference>
<dbReference type="GO" id="GO:0003743">
    <property type="term" value="F:translation initiation factor activity"/>
    <property type="evidence" value="ECO:0007669"/>
    <property type="project" value="UniProtKB-UniRule"/>
</dbReference>
<dbReference type="GO" id="GO:0071541">
    <property type="term" value="C:eukaryotic translation initiation factor 3 complex, eIF3m"/>
    <property type="evidence" value="ECO:0007669"/>
    <property type="project" value="TreeGrafter"/>
</dbReference>
<dbReference type="InterPro" id="IPR001680">
    <property type="entry name" value="WD40_rpt"/>
</dbReference>
<comment type="caution">
    <text evidence="9">The sequence shown here is derived from an EMBL/GenBank/DDBJ whole genome shotgun (WGS) entry which is preliminary data.</text>
</comment>
<keyword evidence="11" id="KW-1185">Reference proteome</keyword>
<dbReference type="PROSITE" id="PS50294">
    <property type="entry name" value="WD_REPEATS_REGION"/>
    <property type="match status" value="1"/>
</dbReference>
<comment type="subcellular location">
    <subcellularLocation>
        <location evidence="7">Cytoplasm</location>
    </subcellularLocation>
</comment>
<keyword evidence="3 8" id="KW-0853">WD repeat</keyword>
<proteinExistence type="inferred from homology"/>
<gene>
    <name evidence="7" type="primary">TIF34</name>
    <name evidence="9" type="ORF">CNMCM5623_000139</name>
    <name evidence="10" type="ORF">CNMCM7691_003814</name>
</gene>
<dbReference type="GO" id="GO:0033290">
    <property type="term" value="C:eukaryotic 48S preinitiation complex"/>
    <property type="evidence" value="ECO:0007669"/>
    <property type="project" value="UniProtKB-UniRule"/>
</dbReference>
<evidence type="ECO:0000313" key="9">
    <source>
        <dbReference type="EMBL" id="KAF7166514.1"/>
    </source>
</evidence>
<organism evidence="9 12">
    <name type="scientific">Aspergillus felis</name>
    <dbReference type="NCBI Taxonomy" id="1287682"/>
    <lineage>
        <taxon>Eukaryota</taxon>
        <taxon>Fungi</taxon>
        <taxon>Dikarya</taxon>
        <taxon>Ascomycota</taxon>
        <taxon>Pezizomycotina</taxon>
        <taxon>Eurotiomycetes</taxon>
        <taxon>Eurotiomycetidae</taxon>
        <taxon>Eurotiales</taxon>
        <taxon>Aspergillaceae</taxon>
        <taxon>Aspergillus</taxon>
        <taxon>Aspergillus subgen. Fumigati</taxon>
    </lineage>
</organism>
<comment type="similarity">
    <text evidence="6">Belongs to the WD repeat STRAP family.</text>
</comment>
<comment type="subunit">
    <text evidence="7">Component of the eukaryotic translation initiation factor 3 (eIF-3) complex.</text>
</comment>
<dbReference type="HAMAP" id="MF_03008">
    <property type="entry name" value="eIF3i"/>
    <property type="match status" value="1"/>
</dbReference>
<keyword evidence="1 7" id="KW-0963">Cytoplasm</keyword>
<evidence type="ECO:0000256" key="4">
    <source>
        <dbReference type="ARBA" id="ARBA00022737"/>
    </source>
</evidence>
<feature type="repeat" description="WD" evidence="8">
    <location>
        <begin position="317"/>
        <end position="347"/>
    </location>
</feature>
<comment type="function">
    <text evidence="7">Component of the eukaryotic translation initiation factor 3 (eIF-3) complex, which is involved in protein synthesis of a specialized repertoire of mRNAs and, together with other initiation factors, stimulates binding of mRNA and methionyl-tRNAi to the 40S ribosome. The eIF-3 complex specifically targets and initiates translation of a subset of mRNAs involved in cell proliferation.</text>
</comment>
<evidence type="ECO:0000313" key="10">
    <source>
        <dbReference type="EMBL" id="KAF7183535.1"/>
    </source>
</evidence>
<comment type="similarity">
    <text evidence="7">Belongs to the eIF-3 subunit I family.</text>
</comment>
<evidence type="ECO:0000313" key="11">
    <source>
        <dbReference type="Proteomes" id="UP000641853"/>
    </source>
</evidence>
<dbReference type="SUPFAM" id="SSF50978">
    <property type="entry name" value="WD40 repeat-like"/>
    <property type="match status" value="1"/>
</dbReference>
<protein>
    <recommendedName>
        <fullName evidence="7">Eukaryotic translation initiation factor 3 subunit I</fullName>
        <shortName evidence="7">eIF3i</shortName>
    </recommendedName>
    <alternativeName>
        <fullName evidence="7">Eukaryotic translation initiation factor 3 39 kDa subunit homolog</fullName>
        <shortName evidence="7">eIF-3 39 kDa subunit homolog</shortName>
    </alternativeName>
</protein>
<dbReference type="SMART" id="SM00320">
    <property type="entry name" value="WD40"/>
    <property type="match status" value="6"/>
</dbReference>
<dbReference type="AlphaFoldDB" id="A0A8H6UW87"/>
<dbReference type="OrthoDB" id="24966at2759"/>
<sequence>MRPILLSGHVRCAVKSPPGFALPLLLELATDISSLLQERSLNQIKFNRDGDLLFSVAKDKIVCAWWSANGERLGTYNGHQGAIWTVDVSPNTVLLATGSADNTVRLWNVKTGECVKVWEFPTAVKRVAFNPDGSKLLAVTEKRMGFLGTIAVLDINYGDGEGGDLENQADEPSLRITCTESKATVAGWSYLGKYIIAGHEDGSVSQYDGKTGEQLENVQAHEFDHQINDIQFSQDRTYFITASKDKSAKLISCRNLAILKTYVADTPLNSATITPKKDYVILGGGQAAMDVTTTSARQGKFEARFYHKVFEDEIGRVRGHFGPLNTVDVHPNGTAYASGGEDGYVRVHHFDKPYFDFMYEVEREQLRK</sequence>
<dbReference type="PROSITE" id="PS50082">
    <property type="entry name" value="WD_REPEATS_2"/>
    <property type="match status" value="2"/>
</dbReference>
<dbReference type="InterPro" id="IPR019775">
    <property type="entry name" value="WD40_repeat_CS"/>
</dbReference>
<dbReference type="EMBL" id="JACBAG010001717">
    <property type="protein sequence ID" value="KAF7183535.1"/>
    <property type="molecule type" value="Genomic_DNA"/>
</dbReference>
<keyword evidence="4" id="KW-0677">Repeat</keyword>
<dbReference type="FunFam" id="2.130.10.10:FF:000127">
    <property type="entry name" value="Eukaryotic translation initiation factor 3 subunit I"/>
    <property type="match status" value="1"/>
</dbReference>
<evidence type="ECO:0000256" key="6">
    <source>
        <dbReference type="ARBA" id="ARBA00038394"/>
    </source>
</evidence>
<evidence type="ECO:0000256" key="5">
    <source>
        <dbReference type="ARBA" id="ARBA00022917"/>
    </source>
</evidence>
<dbReference type="GO" id="GO:0003723">
    <property type="term" value="F:RNA binding"/>
    <property type="evidence" value="ECO:0007669"/>
    <property type="project" value="TreeGrafter"/>
</dbReference>
<reference evidence="9" key="1">
    <citation type="submission" date="2020-06" db="EMBL/GenBank/DDBJ databases">
        <title>Draft genome sequences of strains closely related to Aspergillus parafelis and Aspergillus hiratsukae.</title>
        <authorList>
            <person name="Dos Santos R.A.C."/>
            <person name="Rivero-Menendez O."/>
            <person name="Steenwyk J.L."/>
            <person name="Mead M.E."/>
            <person name="Goldman G.H."/>
            <person name="Alastruey-Izquierdo A."/>
            <person name="Rokas A."/>
        </authorList>
    </citation>
    <scope>NUCLEOTIDE SEQUENCE</scope>
    <source>
        <strain evidence="9">CNM-CM5623</strain>
        <strain evidence="10">CNM-CM7691</strain>
    </source>
</reference>
<dbReference type="GO" id="GO:0001732">
    <property type="term" value="P:formation of cytoplasmic translation initiation complex"/>
    <property type="evidence" value="ECO:0007669"/>
    <property type="project" value="UniProtKB-UniRule"/>
</dbReference>
<dbReference type="InterPro" id="IPR036322">
    <property type="entry name" value="WD40_repeat_dom_sf"/>
</dbReference>
<dbReference type="Gene3D" id="2.130.10.10">
    <property type="entry name" value="YVTN repeat-like/Quinoprotein amine dehydrogenase"/>
    <property type="match status" value="1"/>
</dbReference>
<dbReference type="GO" id="GO:0016282">
    <property type="term" value="C:eukaryotic 43S preinitiation complex"/>
    <property type="evidence" value="ECO:0007669"/>
    <property type="project" value="UniProtKB-UniRule"/>
</dbReference>
<dbReference type="InterPro" id="IPR027525">
    <property type="entry name" value="eIF3i"/>
</dbReference>
<evidence type="ECO:0000256" key="8">
    <source>
        <dbReference type="PROSITE-ProRule" id="PRU00221"/>
    </source>
</evidence>
<dbReference type="PANTHER" id="PTHR19877:SF1">
    <property type="entry name" value="EUKARYOTIC TRANSLATION INITIATION FACTOR 3 SUBUNIT I"/>
    <property type="match status" value="1"/>
</dbReference>
<keyword evidence="2 7" id="KW-0396">Initiation factor</keyword>
<evidence type="ECO:0000256" key="2">
    <source>
        <dbReference type="ARBA" id="ARBA00022540"/>
    </source>
</evidence>
<evidence type="ECO:0000313" key="12">
    <source>
        <dbReference type="Proteomes" id="UP000654922"/>
    </source>
</evidence>
<accession>A0A8H6UW87</accession>
<evidence type="ECO:0000256" key="7">
    <source>
        <dbReference type="HAMAP-Rule" id="MF_03008"/>
    </source>
</evidence>